<protein>
    <submittedName>
        <fullName evidence="2">Uncharacterized protein</fullName>
    </submittedName>
</protein>
<comment type="caution">
    <text evidence="2">The sequence shown here is derived from an EMBL/GenBank/DDBJ whole genome shotgun (WGS) entry which is preliminary data.</text>
</comment>
<feature type="compositionally biased region" description="Polar residues" evidence="1">
    <location>
        <begin position="10"/>
        <end position="19"/>
    </location>
</feature>
<evidence type="ECO:0000256" key="1">
    <source>
        <dbReference type="SAM" id="MobiDB-lite"/>
    </source>
</evidence>
<feature type="region of interest" description="Disordered" evidence="1">
    <location>
        <begin position="1"/>
        <end position="79"/>
    </location>
</feature>
<dbReference type="Proteomes" id="UP001066276">
    <property type="component" value="Chromosome 12"/>
</dbReference>
<feature type="compositionally biased region" description="Low complexity" evidence="1">
    <location>
        <begin position="46"/>
        <end position="64"/>
    </location>
</feature>
<dbReference type="PANTHER" id="PTHR46894:SF2">
    <property type="entry name" value="TSC22 DOMAIN FAMILY MEMBER 4"/>
    <property type="match status" value="1"/>
</dbReference>
<proteinExistence type="predicted"/>
<organism evidence="2 3">
    <name type="scientific">Pleurodeles waltl</name>
    <name type="common">Iberian ribbed newt</name>
    <dbReference type="NCBI Taxonomy" id="8319"/>
    <lineage>
        <taxon>Eukaryota</taxon>
        <taxon>Metazoa</taxon>
        <taxon>Chordata</taxon>
        <taxon>Craniata</taxon>
        <taxon>Vertebrata</taxon>
        <taxon>Euteleostomi</taxon>
        <taxon>Amphibia</taxon>
        <taxon>Batrachia</taxon>
        <taxon>Caudata</taxon>
        <taxon>Salamandroidea</taxon>
        <taxon>Salamandridae</taxon>
        <taxon>Pleurodelinae</taxon>
        <taxon>Pleurodeles</taxon>
    </lineage>
</organism>
<evidence type="ECO:0000313" key="2">
    <source>
        <dbReference type="EMBL" id="KAJ1080008.1"/>
    </source>
</evidence>
<keyword evidence="3" id="KW-1185">Reference proteome</keyword>
<dbReference type="EMBL" id="JANPWB010000016">
    <property type="protein sequence ID" value="KAJ1080008.1"/>
    <property type="molecule type" value="Genomic_DNA"/>
</dbReference>
<dbReference type="PANTHER" id="PTHR46894">
    <property type="entry name" value="TSC22 DOMAIN FAMILY PROTEIN 2"/>
    <property type="match status" value="1"/>
</dbReference>
<dbReference type="InterPro" id="IPR053049">
    <property type="entry name" value="TSC22_domain_protein_2"/>
</dbReference>
<accession>A0AAV7KV26</accession>
<gene>
    <name evidence="2" type="ORF">NDU88_000230</name>
</gene>
<sequence>MSTGKKRSGFQITSVTSDYGQPGSEGRKESFGSDPDSPKLSPLTNGGQSLPGRSPRGSPRSSPPTSANTHPVGPLATLLHPTAPTTKELSSHAADEGRVIPLRNRDEGAELPVLVDEKGVTVPLDSGSTPVAPHGNKDGILSSYPGPSSSTVLANGEVTNGNQTPSGGPQLILSTPNGLTCLVNGSALPSESKAGSSNGAISKNGPLLLMPNSSLVSTISSAGPLTSTSSRFRVVKLDQGLGEPYKRGRWTCVDFYDRDMDHLGITKILDSMRHGHSLDSHLEAAGLSFKPVTQFCPQSPGKGHGTTYVHSQGTPHLVLQNATLNVTAPHQPRSLSGLPQISFERNQGAGLKSPVSPRNTPTSEFHPFLPLPRTSDATQVASTTTTHSDIRSTSSCLEVSTISGSEAVTSGDLGTREQQVNVRPSGVSSQSPVGIHTVPVVVVDEPGTSHMMSKNVLQVIQANDKRKV</sequence>
<reference evidence="2" key="1">
    <citation type="journal article" date="2022" name="bioRxiv">
        <title>Sequencing and chromosome-scale assembly of the giantPleurodeles waltlgenome.</title>
        <authorList>
            <person name="Brown T."/>
            <person name="Elewa A."/>
            <person name="Iarovenko S."/>
            <person name="Subramanian E."/>
            <person name="Araus A.J."/>
            <person name="Petzold A."/>
            <person name="Susuki M."/>
            <person name="Suzuki K.-i.T."/>
            <person name="Hayashi T."/>
            <person name="Toyoda A."/>
            <person name="Oliveira C."/>
            <person name="Osipova E."/>
            <person name="Leigh N.D."/>
            <person name="Simon A."/>
            <person name="Yun M.H."/>
        </authorList>
    </citation>
    <scope>NUCLEOTIDE SEQUENCE</scope>
    <source>
        <strain evidence="2">20211129_DDA</strain>
        <tissue evidence="2">Liver</tissue>
    </source>
</reference>
<dbReference type="AlphaFoldDB" id="A0AAV7KV26"/>
<evidence type="ECO:0000313" key="3">
    <source>
        <dbReference type="Proteomes" id="UP001066276"/>
    </source>
</evidence>
<feature type="region of interest" description="Disordered" evidence="1">
    <location>
        <begin position="348"/>
        <end position="377"/>
    </location>
</feature>
<name>A0AAV7KV26_PLEWA</name>